<sequence>MGKFIVFLSDQAKKDIRKHKRSGDKVVGKKIRTILEELKHHPETGTGKPERLKHELSGYWSRRINQKDRMVYSIDNDIVTVEVVSAMGHY</sequence>
<dbReference type="NCBIfam" id="TIGR02116">
    <property type="entry name" value="toxin_Txe_YoeB"/>
    <property type="match status" value="1"/>
</dbReference>
<evidence type="ECO:0000256" key="3">
    <source>
        <dbReference type="ARBA" id="ARBA00022722"/>
    </source>
</evidence>
<dbReference type="PANTHER" id="PTHR38039:SF1">
    <property type="entry name" value="TOXIN YOEB"/>
    <property type="match status" value="1"/>
</dbReference>
<dbReference type="SUPFAM" id="SSF143011">
    <property type="entry name" value="RelE-like"/>
    <property type="match status" value="1"/>
</dbReference>
<evidence type="ECO:0000313" key="7">
    <source>
        <dbReference type="EMBL" id="QAA80722.1"/>
    </source>
</evidence>
<reference evidence="7 8" key="1">
    <citation type="submission" date="2019-01" db="EMBL/GenBank/DDBJ databases">
        <title>Complete genome sequencing of Aequorivita sp. H23M31.</title>
        <authorList>
            <person name="Bae J.-W."/>
        </authorList>
    </citation>
    <scope>NUCLEOTIDE SEQUENCE [LARGE SCALE GENOMIC DNA]</scope>
    <source>
        <strain evidence="7 8">H23M31</strain>
    </source>
</reference>
<organism evidence="7 8">
    <name type="scientific">Aequorivita ciconiae</name>
    <dbReference type="NCBI Taxonomy" id="2494375"/>
    <lineage>
        <taxon>Bacteria</taxon>
        <taxon>Pseudomonadati</taxon>
        <taxon>Bacteroidota</taxon>
        <taxon>Flavobacteriia</taxon>
        <taxon>Flavobacteriales</taxon>
        <taxon>Flavobacteriaceae</taxon>
        <taxon>Aequorivita</taxon>
    </lineage>
</organism>
<evidence type="ECO:0000313" key="8">
    <source>
        <dbReference type="Proteomes" id="UP000285517"/>
    </source>
</evidence>
<dbReference type="GO" id="GO:0006401">
    <property type="term" value="P:RNA catabolic process"/>
    <property type="evidence" value="ECO:0007669"/>
    <property type="project" value="InterPro"/>
</dbReference>
<dbReference type="InterPro" id="IPR035093">
    <property type="entry name" value="RelE/ParE_toxin_dom_sf"/>
</dbReference>
<gene>
    <name evidence="7" type="ORF">EI546_02810</name>
</gene>
<evidence type="ECO:0000256" key="4">
    <source>
        <dbReference type="ARBA" id="ARBA00022759"/>
    </source>
</evidence>
<dbReference type="EMBL" id="CP034951">
    <property type="protein sequence ID" value="QAA80722.1"/>
    <property type="molecule type" value="Genomic_DNA"/>
</dbReference>
<dbReference type="GO" id="GO:0004519">
    <property type="term" value="F:endonuclease activity"/>
    <property type="evidence" value="ECO:0007669"/>
    <property type="project" value="UniProtKB-KW"/>
</dbReference>
<dbReference type="GO" id="GO:0045892">
    <property type="term" value="P:negative regulation of DNA-templated transcription"/>
    <property type="evidence" value="ECO:0007669"/>
    <property type="project" value="TreeGrafter"/>
</dbReference>
<evidence type="ECO:0000256" key="2">
    <source>
        <dbReference type="ARBA" id="ARBA00022649"/>
    </source>
</evidence>
<keyword evidence="2" id="KW-1277">Toxin-antitoxin system</keyword>
<accession>A0A410G0C1</accession>
<evidence type="ECO:0000256" key="1">
    <source>
        <dbReference type="ARBA" id="ARBA00008172"/>
    </source>
</evidence>
<keyword evidence="8" id="KW-1185">Reference proteome</keyword>
<dbReference type="InterPro" id="IPR009614">
    <property type="entry name" value="YoeB_toxin"/>
</dbReference>
<dbReference type="AlphaFoldDB" id="A0A410G0C1"/>
<dbReference type="GO" id="GO:0016787">
    <property type="term" value="F:hydrolase activity"/>
    <property type="evidence" value="ECO:0007669"/>
    <property type="project" value="UniProtKB-KW"/>
</dbReference>
<evidence type="ECO:0000256" key="6">
    <source>
        <dbReference type="ARBA" id="ARBA00030388"/>
    </source>
</evidence>
<dbReference type="RefSeq" id="WP_128249118.1">
    <property type="nucleotide sequence ID" value="NZ_CP034951.1"/>
</dbReference>
<comment type="similarity">
    <text evidence="1">Belongs to the YoeB family.</text>
</comment>
<keyword evidence="5" id="KW-0378">Hydrolase</keyword>
<dbReference type="PANTHER" id="PTHR38039">
    <property type="entry name" value="TOXIN YOEB"/>
    <property type="match status" value="1"/>
</dbReference>
<proteinExistence type="inferred from homology"/>
<evidence type="ECO:0000256" key="5">
    <source>
        <dbReference type="ARBA" id="ARBA00022801"/>
    </source>
</evidence>
<dbReference type="Pfam" id="PF06769">
    <property type="entry name" value="YoeB_toxin"/>
    <property type="match status" value="1"/>
</dbReference>
<protein>
    <recommendedName>
        <fullName evidence="6">Putative mRNA interferase YoeB</fullName>
    </recommendedName>
</protein>
<dbReference type="KEGG" id="aev:EI546_02810"/>
<dbReference type="Gene3D" id="3.30.2310.20">
    <property type="entry name" value="RelE-like"/>
    <property type="match status" value="1"/>
</dbReference>
<dbReference type="Proteomes" id="UP000285517">
    <property type="component" value="Chromosome"/>
</dbReference>
<keyword evidence="4" id="KW-0255">Endonuclease</keyword>
<dbReference type="OrthoDB" id="9801102at2"/>
<keyword evidence="3" id="KW-0540">Nuclease</keyword>
<name>A0A410G0C1_9FLAO</name>